<accession>A0A1C6KBW0</accession>
<dbReference type="GO" id="GO:0016987">
    <property type="term" value="F:sigma factor activity"/>
    <property type="evidence" value="ECO:0007669"/>
    <property type="project" value="UniProtKB-KW"/>
</dbReference>
<dbReference type="Pfam" id="PF04542">
    <property type="entry name" value="Sigma70_r2"/>
    <property type="match status" value="1"/>
</dbReference>
<evidence type="ECO:0000256" key="2">
    <source>
        <dbReference type="ARBA" id="ARBA00023082"/>
    </source>
</evidence>
<reference evidence="5" key="1">
    <citation type="submission" date="2015-09" db="EMBL/GenBank/DDBJ databases">
        <authorList>
            <consortium name="Pathogen Informatics"/>
        </authorList>
    </citation>
    <scope>NUCLEOTIDE SEQUENCE</scope>
    <source>
        <strain evidence="5">2789STDY5834896</strain>
    </source>
</reference>
<sequence length="284" mass="30862">MMSTTHEKQLLAAAVAGDEQALEQVLHSVQDMVFNLSLRMLGTIPDAEDAAQEILIKVMTHLSSFRGDSALSTWVYRIAVNHLTSCQKGMFKDHPLSFEEYGADILSDRAHGLPDLSGGVDRALLAHELKLSCTCVMLQCLDVPSRAVYILGTMFGLDSRTAAQILGTTPQAYRQKLSRTRKKMAAFLGAYCGLGGGPCRCADRVDYAVASHRIDPQDPGFCALHPASPQATAHTGAMEELDALSQVFADLPHYRSTQQVSDWVHQLVRSKSFRTAVNGQGGDA</sequence>
<protein>
    <submittedName>
        <fullName evidence="5">RNA polymerase sigma factor CnrH</fullName>
    </submittedName>
</protein>
<dbReference type="GO" id="GO:0006352">
    <property type="term" value="P:DNA-templated transcription initiation"/>
    <property type="evidence" value="ECO:0007669"/>
    <property type="project" value="InterPro"/>
</dbReference>
<evidence type="ECO:0000259" key="4">
    <source>
        <dbReference type="Pfam" id="PF04542"/>
    </source>
</evidence>
<dbReference type="Gene3D" id="1.10.1740.10">
    <property type="match status" value="1"/>
</dbReference>
<dbReference type="Gene3D" id="1.10.10.10">
    <property type="entry name" value="Winged helix-like DNA-binding domain superfamily/Winged helix DNA-binding domain"/>
    <property type="match status" value="1"/>
</dbReference>
<keyword evidence="1" id="KW-0805">Transcription regulation</keyword>
<dbReference type="EMBL" id="FMHG01000006">
    <property type="protein sequence ID" value="SCJ91637.1"/>
    <property type="molecule type" value="Genomic_DNA"/>
</dbReference>
<gene>
    <name evidence="5" type="primary">cnrH_2</name>
    <name evidence="5" type="ORF">SAMEA3545359_02858</name>
</gene>
<dbReference type="NCBIfam" id="TIGR02937">
    <property type="entry name" value="sigma70-ECF"/>
    <property type="match status" value="1"/>
</dbReference>
<dbReference type="SUPFAM" id="SSF88946">
    <property type="entry name" value="Sigma2 domain of RNA polymerase sigma factors"/>
    <property type="match status" value="1"/>
</dbReference>
<dbReference type="InterPro" id="IPR007627">
    <property type="entry name" value="RNA_pol_sigma70_r2"/>
</dbReference>
<dbReference type="InterPro" id="IPR014284">
    <property type="entry name" value="RNA_pol_sigma-70_dom"/>
</dbReference>
<keyword evidence="2" id="KW-0731">Sigma factor</keyword>
<dbReference type="PANTHER" id="PTHR43133:SF51">
    <property type="entry name" value="RNA POLYMERASE SIGMA FACTOR"/>
    <property type="match status" value="1"/>
</dbReference>
<evidence type="ECO:0000256" key="3">
    <source>
        <dbReference type="ARBA" id="ARBA00023163"/>
    </source>
</evidence>
<keyword evidence="3" id="KW-0804">Transcription</keyword>
<dbReference type="InterPro" id="IPR036388">
    <property type="entry name" value="WH-like_DNA-bd_sf"/>
</dbReference>
<organism evidence="5">
    <name type="scientific">uncultured Anaerotruncus sp</name>
    <dbReference type="NCBI Taxonomy" id="905011"/>
    <lineage>
        <taxon>Bacteria</taxon>
        <taxon>Bacillati</taxon>
        <taxon>Bacillota</taxon>
        <taxon>Clostridia</taxon>
        <taxon>Eubacteriales</taxon>
        <taxon>Oscillospiraceae</taxon>
        <taxon>Anaerotruncus</taxon>
        <taxon>environmental samples</taxon>
    </lineage>
</organism>
<dbReference type="AlphaFoldDB" id="A0A1C6KBW0"/>
<dbReference type="InterPro" id="IPR039425">
    <property type="entry name" value="RNA_pol_sigma-70-like"/>
</dbReference>
<dbReference type="InterPro" id="IPR013325">
    <property type="entry name" value="RNA_pol_sigma_r2"/>
</dbReference>
<name>A0A1C6KBW0_9FIRM</name>
<evidence type="ECO:0000256" key="1">
    <source>
        <dbReference type="ARBA" id="ARBA00023015"/>
    </source>
</evidence>
<dbReference type="PANTHER" id="PTHR43133">
    <property type="entry name" value="RNA POLYMERASE ECF-TYPE SIGMA FACTO"/>
    <property type="match status" value="1"/>
</dbReference>
<feature type="domain" description="RNA polymerase sigma-70 region 2" evidence="4">
    <location>
        <begin position="28"/>
        <end position="82"/>
    </location>
</feature>
<proteinExistence type="predicted"/>
<evidence type="ECO:0000313" key="5">
    <source>
        <dbReference type="EMBL" id="SCJ91637.1"/>
    </source>
</evidence>